<feature type="transmembrane region" description="Helical" evidence="7">
    <location>
        <begin position="43"/>
        <end position="63"/>
    </location>
</feature>
<dbReference type="GO" id="GO:0016787">
    <property type="term" value="F:hydrolase activity"/>
    <property type="evidence" value="ECO:0007669"/>
    <property type="project" value="UniProtKB-KW"/>
</dbReference>
<sequence length="701" mass="80088">MKKKLKGFFGRILGAVKKLALKIHDKYRAKFPKKPPKYFDDQIHYRSYVFKLMLCAFFMYLFIEEFARITTNPVGGILFLFQHPLVFFYNWMIIFTTLTLCLLFRKRGFFLLIIMVFWGLLGITNGVILLKRMTPFTLYDMQNAADGLSLASTYYSKIQITLTIAAVVIALILLVIYAITCPKWEKVNYKKALITIGGSIVITIALTFTFIKTGTLGTFFGNLNYAYNDYGFVYGFTTTSVKHGISRPRDYSQETVESILKQDTKNGTDTKLTQKDDDMNYPNVIVLQMESFTRAQDYHNISVDKDPTPVFNELMKNYSTGWFEVPACGAGTANTEFEVLTGISARFFAPGEYPYKGKLRKQTLESMAYVLKSHGYTTAAMHDHRGLFYNRNEVYPNLGFDSFTSVEYMNNITKTPTGWAKDEVLTNQIMDEMASTKGRDFLHVVSVEGHGAYPTEQVFKDPYTTVNAKDGNEETKWKYEYYVNECHEMDTFIGNLLSEIKASGEPTVVLIYGDHIPALDIKEKDYGTGDLYQTRYVLWDNIGLKKQDENLNAFEISSRILQRIGLAHEGVTFDYEQTANENSQEYLQRLKTLSYDMLYGDNYTFGGKNPFQRSNMTLGFRKIKIDGIVKIGNKYYITGENFTEHSSVSLEGKVLKTTYLSPTMLALNQKVDQQDVSKLEVSQVDSKDDTVLSSINSLEEL</sequence>
<evidence type="ECO:0000256" key="6">
    <source>
        <dbReference type="ARBA" id="ARBA00023136"/>
    </source>
</evidence>
<organism evidence="9">
    <name type="scientific">Baileyella intestinalis</name>
    <dbReference type="NCBI Taxonomy" id="2606709"/>
    <lineage>
        <taxon>Bacteria</taxon>
        <taxon>Bacillati</taxon>
        <taxon>Bacillota</taxon>
        <taxon>Clostridia</taxon>
        <taxon>Peptostreptococcales</taxon>
        <taxon>Anaerovoracaceae</taxon>
        <taxon>Baileyella</taxon>
    </lineage>
</organism>
<accession>A0A6A8M7X8</accession>
<evidence type="ECO:0000256" key="5">
    <source>
        <dbReference type="ARBA" id="ARBA00022989"/>
    </source>
</evidence>
<dbReference type="PANTHER" id="PTHR47371">
    <property type="entry name" value="LIPOTEICHOIC ACID SYNTHASE"/>
    <property type="match status" value="1"/>
</dbReference>
<name>A0A6A8M7X8_9FIRM</name>
<evidence type="ECO:0000256" key="7">
    <source>
        <dbReference type="SAM" id="Phobius"/>
    </source>
</evidence>
<dbReference type="SUPFAM" id="SSF53649">
    <property type="entry name" value="Alkaline phosphatase-like"/>
    <property type="match status" value="1"/>
</dbReference>
<dbReference type="Pfam" id="PF00884">
    <property type="entry name" value="Sulfatase"/>
    <property type="match status" value="1"/>
</dbReference>
<comment type="pathway">
    <text evidence="2">Cell wall biogenesis; lipoteichoic acid biosynthesis.</text>
</comment>
<reference evidence="9" key="1">
    <citation type="submission" date="2019-09" db="EMBL/GenBank/DDBJ databases">
        <title>In-depth cultivation of the pig gut microbiome towards novel bacterial diversity and tailored functional studies.</title>
        <authorList>
            <person name="Wylensek D."/>
            <person name="Hitch T.C.A."/>
            <person name="Clavel T."/>
        </authorList>
    </citation>
    <scope>NUCLEOTIDE SEQUENCE</scope>
    <source>
        <strain evidence="9">RF-744-FAT-WT-3</strain>
    </source>
</reference>
<dbReference type="AlphaFoldDB" id="A0A6A8M7X8"/>
<dbReference type="CDD" id="cd16015">
    <property type="entry name" value="LTA_synthase"/>
    <property type="match status" value="1"/>
</dbReference>
<feature type="domain" description="Sulfatase N-terminal" evidence="8">
    <location>
        <begin position="282"/>
        <end position="552"/>
    </location>
</feature>
<feature type="transmembrane region" description="Helical" evidence="7">
    <location>
        <begin position="158"/>
        <end position="180"/>
    </location>
</feature>
<dbReference type="Gene3D" id="3.40.720.10">
    <property type="entry name" value="Alkaline Phosphatase, subunit A"/>
    <property type="match status" value="1"/>
</dbReference>
<evidence type="ECO:0000256" key="3">
    <source>
        <dbReference type="ARBA" id="ARBA00022475"/>
    </source>
</evidence>
<dbReference type="PANTHER" id="PTHR47371:SF3">
    <property type="entry name" value="PHOSPHOGLYCEROL TRANSFERASE I"/>
    <property type="match status" value="1"/>
</dbReference>
<comment type="subcellular location">
    <subcellularLocation>
        <location evidence="1">Cell membrane</location>
        <topology evidence="1">Multi-pass membrane protein</topology>
    </subcellularLocation>
</comment>
<dbReference type="RefSeq" id="WP_154572270.1">
    <property type="nucleotide sequence ID" value="NZ_VUNB01000003.1"/>
</dbReference>
<dbReference type="InterPro" id="IPR000917">
    <property type="entry name" value="Sulfatase_N"/>
</dbReference>
<dbReference type="GO" id="GO:0005886">
    <property type="term" value="C:plasma membrane"/>
    <property type="evidence" value="ECO:0007669"/>
    <property type="project" value="UniProtKB-SubCell"/>
</dbReference>
<protein>
    <submittedName>
        <fullName evidence="9">Sulfatase-like hydrolase/transferase</fullName>
    </submittedName>
</protein>
<feature type="transmembrane region" description="Helical" evidence="7">
    <location>
        <begin position="192"/>
        <end position="211"/>
    </location>
</feature>
<keyword evidence="5 7" id="KW-1133">Transmembrane helix</keyword>
<evidence type="ECO:0000256" key="4">
    <source>
        <dbReference type="ARBA" id="ARBA00022692"/>
    </source>
</evidence>
<keyword evidence="6 7" id="KW-0472">Membrane</keyword>
<dbReference type="InterPro" id="IPR050448">
    <property type="entry name" value="OpgB/LTA_synthase_biosynth"/>
</dbReference>
<feature type="transmembrane region" description="Helical" evidence="7">
    <location>
        <begin position="83"/>
        <end position="104"/>
    </location>
</feature>
<keyword evidence="4 7" id="KW-0812">Transmembrane</keyword>
<comment type="caution">
    <text evidence="9">The sequence shown here is derived from an EMBL/GenBank/DDBJ whole genome shotgun (WGS) entry which is preliminary data.</text>
</comment>
<evidence type="ECO:0000256" key="1">
    <source>
        <dbReference type="ARBA" id="ARBA00004651"/>
    </source>
</evidence>
<evidence type="ECO:0000259" key="8">
    <source>
        <dbReference type="Pfam" id="PF00884"/>
    </source>
</evidence>
<proteinExistence type="predicted"/>
<keyword evidence="9" id="KW-0378">Hydrolase</keyword>
<dbReference type="EMBL" id="VUNB01000003">
    <property type="protein sequence ID" value="MST68800.1"/>
    <property type="molecule type" value="Genomic_DNA"/>
</dbReference>
<keyword evidence="9" id="KW-0808">Transferase</keyword>
<evidence type="ECO:0000256" key="2">
    <source>
        <dbReference type="ARBA" id="ARBA00004936"/>
    </source>
</evidence>
<gene>
    <name evidence="9" type="ORF">FYJ66_04240</name>
</gene>
<dbReference type="GO" id="GO:0016740">
    <property type="term" value="F:transferase activity"/>
    <property type="evidence" value="ECO:0007669"/>
    <property type="project" value="UniProtKB-KW"/>
</dbReference>
<keyword evidence="3" id="KW-1003">Cell membrane</keyword>
<feature type="transmembrane region" description="Helical" evidence="7">
    <location>
        <begin position="109"/>
        <end position="130"/>
    </location>
</feature>
<evidence type="ECO:0000313" key="9">
    <source>
        <dbReference type="EMBL" id="MST68800.1"/>
    </source>
</evidence>
<dbReference type="InterPro" id="IPR017850">
    <property type="entry name" value="Alkaline_phosphatase_core_sf"/>
</dbReference>